<protein>
    <submittedName>
        <fullName evidence="2">Uncharacterized protein</fullName>
    </submittedName>
</protein>
<comment type="caution">
    <text evidence="2">The sequence shown here is derived from an EMBL/GenBank/DDBJ whole genome shotgun (WGS) entry which is preliminary data.</text>
</comment>
<feature type="region of interest" description="Disordered" evidence="1">
    <location>
        <begin position="1"/>
        <end position="39"/>
    </location>
</feature>
<keyword evidence="3" id="KW-1185">Reference proteome</keyword>
<feature type="compositionally biased region" description="Polar residues" evidence="1">
    <location>
        <begin position="68"/>
        <end position="82"/>
    </location>
</feature>
<dbReference type="EMBL" id="JAFFHB010000001">
    <property type="protein sequence ID" value="KAK4673308.1"/>
    <property type="molecule type" value="Genomic_DNA"/>
</dbReference>
<evidence type="ECO:0000313" key="3">
    <source>
        <dbReference type="Proteomes" id="UP001326199"/>
    </source>
</evidence>
<dbReference type="Proteomes" id="UP001326199">
    <property type="component" value="Unassembled WGS sequence"/>
</dbReference>
<dbReference type="GeneID" id="87925183"/>
<evidence type="ECO:0000313" key="2">
    <source>
        <dbReference type="EMBL" id="KAK4673308.1"/>
    </source>
</evidence>
<name>A0ABR0HZ03_9PEZI</name>
<organism evidence="2 3">
    <name type="scientific">Podospora pseudopauciseta</name>
    <dbReference type="NCBI Taxonomy" id="2093780"/>
    <lineage>
        <taxon>Eukaryota</taxon>
        <taxon>Fungi</taxon>
        <taxon>Dikarya</taxon>
        <taxon>Ascomycota</taxon>
        <taxon>Pezizomycotina</taxon>
        <taxon>Sordariomycetes</taxon>
        <taxon>Sordariomycetidae</taxon>
        <taxon>Sordariales</taxon>
        <taxon>Podosporaceae</taxon>
        <taxon>Podospora</taxon>
    </lineage>
</organism>
<feature type="region of interest" description="Disordered" evidence="1">
    <location>
        <begin position="57"/>
        <end position="144"/>
    </location>
</feature>
<gene>
    <name evidence="2" type="ORF">QC763_0012710</name>
</gene>
<accession>A0ABR0HZ03</accession>
<dbReference type="RefSeq" id="XP_062770630.1">
    <property type="nucleotide sequence ID" value="XM_062905249.1"/>
</dbReference>
<sequence>MSSVPSFDARGSKIPSSSNAETTSFPASSPGGHAHAFSIKEPAASTCQVIPRVSYEKSELVAPRNIPEASQPSPKPPTSGSQPALEFARETSSRPRLPVLLPSCPQDTTITAPTRETTTQATQATPRDTQDPWVPWTTRASTRG</sequence>
<feature type="compositionally biased region" description="Polar residues" evidence="1">
    <location>
        <begin position="14"/>
        <end position="27"/>
    </location>
</feature>
<reference evidence="2 3" key="1">
    <citation type="journal article" date="2023" name="bioRxiv">
        <title>High-quality genome assemblies of four members of thePodospora anserinaspecies complex.</title>
        <authorList>
            <person name="Ament-Velasquez S.L."/>
            <person name="Vogan A.A."/>
            <person name="Wallerman O."/>
            <person name="Hartmann F."/>
            <person name="Gautier V."/>
            <person name="Silar P."/>
            <person name="Giraud T."/>
            <person name="Johannesson H."/>
        </authorList>
    </citation>
    <scope>NUCLEOTIDE SEQUENCE [LARGE SCALE GENOMIC DNA]</scope>
    <source>
        <strain evidence="2 3">CBS 411.78</strain>
    </source>
</reference>
<evidence type="ECO:0000256" key="1">
    <source>
        <dbReference type="SAM" id="MobiDB-lite"/>
    </source>
</evidence>
<proteinExistence type="predicted"/>
<feature type="compositionally biased region" description="Low complexity" evidence="1">
    <location>
        <begin position="107"/>
        <end position="127"/>
    </location>
</feature>